<dbReference type="GO" id="GO:0000976">
    <property type="term" value="F:transcription cis-regulatory region binding"/>
    <property type="evidence" value="ECO:0007669"/>
    <property type="project" value="TreeGrafter"/>
</dbReference>
<dbReference type="EMBL" id="CP079838">
    <property type="protein sequence ID" value="QXX21578.1"/>
    <property type="molecule type" value="Genomic_DNA"/>
</dbReference>
<dbReference type="Pfam" id="PF00816">
    <property type="entry name" value="Histone_HNS"/>
    <property type="match status" value="1"/>
</dbReference>
<name>A0A0F5BGM3_SALER</name>
<sequence>MDTNKKLYSATPYTQLIEQIEELQQEAKRLRDLEIRSVIDTIQKQISYYNITLQELGYSGAYDDGRCSRRSHKGIYYKNKDGQTWSGVGRQPKWLKEALANGMKKEDFLVNESDDNISVVLNPLQDRH</sequence>
<keyword evidence="3" id="KW-0963">Cytoplasm</keyword>
<dbReference type="STRING" id="1243604.LFZ48_14050"/>
<reference evidence="7" key="1">
    <citation type="submission" date="2018-06" db="EMBL/GenBank/DDBJ databases">
        <authorList>
            <person name="Ashton P.M."/>
            <person name="Dallman T."/>
            <person name="Nair S."/>
            <person name="De Pinna E."/>
            <person name="Peters T."/>
            <person name="Grant K."/>
        </authorList>
    </citation>
    <scope>NUCLEOTIDE SEQUENCE [LARGE SCALE GENOMIC DNA]</scope>
    <source>
        <strain evidence="8">275803</strain>
        <strain evidence="7">319688</strain>
        <strain evidence="6">646013</strain>
    </source>
</reference>
<dbReference type="PANTHER" id="PTHR38097">
    <property type="match status" value="1"/>
</dbReference>
<dbReference type="SMART" id="SM00528">
    <property type="entry name" value="HNS"/>
    <property type="match status" value="1"/>
</dbReference>
<dbReference type="Proteomes" id="UP000839852">
    <property type="component" value="Unassembled WGS sequence"/>
</dbReference>
<dbReference type="RefSeq" id="WP_000380534.1">
    <property type="nucleotide sequence ID" value="NZ_CP079838.1"/>
</dbReference>
<evidence type="ECO:0000256" key="4">
    <source>
        <dbReference type="ARBA" id="ARBA00023125"/>
    </source>
</evidence>
<accession>A0A344QXL3</accession>
<evidence type="ECO:0000313" key="8">
    <source>
        <dbReference type="EMBL" id="ECI4009539.1"/>
    </source>
</evidence>
<dbReference type="GO" id="GO:0001217">
    <property type="term" value="F:DNA-binding transcription repressor activity"/>
    <property type="evidence" value="ECO:0007669"/>
    <property type="project" value="TreeGrafter"/>
</dbReference>
<dbReference type="InterPro" id="IPR027444">
    <property type="entry name" value="H-NS_C_dom"/>
</dbReference>
<dbReference type="EMBL" id="CP079836">
    <property type="protein sequence ID" value="QXX17029.1"/>
    <property type="molecule type" value="Genomic_DNA"/>
</dbReference>
<dbReference type="EMBL" id="AAIVAV010000008">
    <property type="protein sequence ID" value="ECI4009539.1"/>
    <property type="molecule type" value="Genomic_DNA"/>
</dbReference>
<gene>
    <name evidence="8" type="ORF">DN310_09410</name>
    <name evidence="7" type="ORF">DPA05_01590</name>
    <name evidence="6" type="ORF">FNI14_24075</name>
    <name evidence="10" type="ORF">JMJ83_03705</name>
    <name evidence="9" type="ORF">JMJ86_03635</name>
</gene>
<dbReference type="Gene3D" id="4.10.430.10">
    <property type="entry name" value="Histone-like protein H-NS, C-terminal domain"/>
    <property type="match status" value="1"/>
</dbReference>
<evidence type="ECO:0000313" key="7">
    <source>
        <dbReference type="EMBL" id="ECE6358421.1"/>
    </source>
</evidence>
<dbReference type="GO" id="GO:0003680">
    <property type="term" value="F:minor groove of adenine-thymine-rich DNA binding"/>
    <property type="evidence" value="ECO:0007669"/>
    <property type="project" value="TreeGrafter"/>
</dbReference>
<proteinExistence type="inferred from homology"/>
<comment type="similarity">
    <text evidence="2">Belongs to the histone-like protein H-NS family.</text>
</comment>
<dbReference type="EMBL" id="AAIAJV010000046">
    <property type="protein sequence ID" value="ECC1608980.1"/>
    <property type="molecule type" value="Genomic_DNA"/>
</dbReference>
<evidence type="ECO:0000313" key="10">
    <source>
        <dbReference type="EMBL" id="QXX21578.1"/>
    </source>
</evidence>
<reference evidence="9" key="2">
    <citation type="submission" date="2021-07" db="EMBL/GenBank/DDBJ databases">
        <title>Whole-Genome Sequences of non-enterica strains of Salmonella enterica isolated from poultry houses.</title>
        <authorList>
            <person name="Lamas A."/>
            <person name="Regal P."/>
            <person name="Miranda J.M."/>
            <person name="Vazquez B."/>
            <person name="Cepeda A."/>
            <person name="Franco C.M."/>
        </authorList>
    </citation>
    <scope>NUCLEOTIDE SEQUENCE</scope>
    <source>
        <strain evidence="9">LHICA_SA1</strain>
        <strain evidence="10">LHICA_SA3</strain>
    </source>
</reference>
<keyword evidence="4" id="KW-0238">DNA-binding</keyword>
<dbReference type="InterPro" id="IPR037150">
    <property type="entry name" value="H-NS_C_dom_sf"/>
</dbReference>
<organism evidence="7">
    <name type="scientific">Salmonella enterica subsp. salamae</name>
    <dbReference type="NCBI Taxonomy" id="59202"/>
    <lineage>
        <taxon>Bacteria</taxon>
        <taxon>Pseudomonadati</taxon>
        <taxon>Pseudomonadota</taxon>
        <taxon>Gammaproteobacteria</taxon>
        <taxon>Enterobacterales</taxon>
        <taxon>Enterobacteriaceae</taxon>
        <taxon>Salmonella</taxon>
    </lineage>
</organism>
<accession>A0A0F5BGM3</accession>
<evidence type="ECO:0000313" key="6">
    <source>
        <dbReference type="EMBL" id="ECC1608980.1"/>
    </source>
</evidence>
<dbReference type="SUPFAM" id="SSF81273">
    <property type="entry name" value="H-NS histone-like proteins"/>
    <property type="match status" value="1"/>
</dbReference>
<dbReference type="AlphaFoldDB" id="A0A0F5BGM3"/>
<dbReference type="GO" id="GO:0032993">
    <property type="term" value="C:protein-DNA complex"/>
    <property type="evidence" value="ECO:0007669"/>
    <property type="project" value="TreeGrafter"/>
</dbReference>
<evidence type="ECO:0000313" key="9">
    <source>
        <dbReference type="EMBL" id="QXX17029.1"/>
    </source>
</evidence>
<dbReference type="PANTHER" id="PTHR38097:SF2">
    <property type="entry name" value="DNA-BINDING PROTEIN STPA"/>
    <property type="match status" value="1"/>
</dbReference>
<evidence type="ECO:0000259" key="5">
    <source>
        <dbReference type="SMART" id="SM00528"/>
    </source>
</evidence>
<dbReference type="GO" id="GO:0003681">
    <property type="term" value="F:bent DNA binding"/>
    <property type="evidence" value="ECO:0007669"/>
    <property type="project" value="TreeGrafter"/>
</dbReference>
<feature type="domain" description="DNA-binding protein H-NS-like C-terminal" evidence="5">
    <location>
        <begin position="65"/>
        <end position="110"/>
    </location>
</feature>
<dbReference type="Proteomes" id="UP000839598">
    <property type="component" value="Unassembled WGS sequence"/>
</dbReference>
<comment type="subcellular location">
    <subcellularLocation>
        <location evidence="1">Cytoplasm</location>
        <location evidence="1">Nucleoid</location>
    </subcellularLocation>
</comment>
<evidence type="ECO:0000256" key="1">
    <source>
        <dbReference type="ARBA" id="ARBA00004453"/>
    </source>
</evidence>
<dbReference type="GO" id="GO:0005829">
    <property type="term" value="C:cytosol"/>
    <property type="evidence" value="ECO:0007669"/>
    <property type="project" value="TreeGrafter"/>
</dbReference>
<dbReference type="GO" id="GO:0009295">
    <property type="term" value="C:nucleoid"/>
    <property type="evidence" value="ECO:0007669"/>
    <property type="project" value="UniProtKB-SubCell"/>
</dbReference>
<evidence type="ECO:0000256" key="2">
    <source>
        <dbReference type="ARBA" id="ARBA00010610"/>
    </source>
</evidence>
<protein>
    <submittedName>
        <fullName evidence="9">H-NS histone family protein</fullName>
    </submittedName>
</protein>
<evidence type="ECO:0000256" key="3">
    <source>
        <dbReference type="ARBA" id="ARBA00022490"/>
    </source>
</evidence>
<dbReference type="EMBL" id="AAIIOQ010000001">
    <property type="protein sequence ID" value="ECE6358421.1"/>
    <property type="molecule type" value="Genomic_DNA"/>
</dbReference>